<dbReference type="FunFam" id="1.20.140.10:FF:000004">
    <property type="entry name" value="Acyl-CoA dehydrogenase FadE25"/>
    <property type="match status" value="1"/>
</dbReference>
<evidence type="ECO:0000259" key="10">
    <source>
        <dbReference type="Pfam" id="PF02771"/>
    </source>
</evidence>
<feature type="region of interest" description="Disordered" evidence="7">
    <location>
        <begin position="1"/>
        <end position="23"/>
    </location>
</feature>
<name>A0A9X2D8N1_9ACTN</name>
<evidence type="ECO:0000259" key="9">
    <source>
        <dbReference type="Pfam" id="PF02770"/>
    </source>
</evidence>
<evidence type="ECO:0000256" key="4">
    <source>
        <dbReference type="ARBA" id="ARBA00022827"/>
    </source>
</evidence>
<dbReference type="Pfam" id="PF02771">
    <property type="entry name" value="Acyl-CoA_dh_N"/>
    <property type="match status" value="1"/>
</dbReference>
<evidence type="ECO:0000256" key="3">
    <source>
        <dbReference type="ARBA" id="ARBA00022630"/>
    </source>
</evidence>
<feature type="compositionally biased region" description="Low complexity" evidence="7">
    <location>
        <begin position="1"/>
        <end position="19"/>
    </location>
</feature>
<dbReference type="AlphaFoldDB" id="A0A9X2D8N1"/>
<gene>
    <name evidence="11" type="ORF">M8330_13565</name>
</gene>
<dbReference type="PANTHER" id="PTHR43884">
    <property type="entry name" value="ACYL-COA DEHYDROGENASE"/>
    <property type="match status" value="1"/>
</dbReference>
<evidence type="ECO:0000259" key="8">
    <source>
        <dbReference type="Pfam" id="PF00441"/>
    </source>
</evidence>
<comment type="cofactor">
    <cofactor evidence="1 6">
        <name>FAD</name>
        <dbReference type="ChEBI" id="CHEBI:57692"/>
    </cofactor>
</comment>
<dbReference type="GO" id="GO:0003995">
    <property type="term" value="F:acyl-CoA dehydrogenase activity"/>
    <property type="evidence" value="ECO:0007669"/>
    <property type="project" value="InterPro"/>
</dbReference>
<keyword evidence="3 6" id="KW-0285">Flavoprotein</keyword>
<dbReference type="FunFam" id="1.10.540.10:FF:000002">
    <property type="entry name" value="Acyl-CoA dehydrogenase FadE19"/>
    <property type="match status" value="1"/>
</dbReference>
<keyword evidence="12" id="KW-1185">Reference proteome</keyword>
<dbReference type="InterPro" id="IPR037069">
    <property type="entry name" value="AcylCoA_DH/ox_N_sf"/>
</dbReference>
<dbReference type="SUPFAM" id="SSF47203">
    <property type="entry name" value="Acyl-CoA dehydrogenase C-terminal domain-like"/>
    <property type="match status" value="1"/>
</dbReference>
<dbReference type="Gene3D" id="1.10.540.10">
    <property type="entry name" value="Acyl-CoA dehydrogenase/oxidase, N-terminal domain"/>
    <property type="match status" value="1"/>
</dbReference>
<evidence type="ECO:0000313" key="11">
    <source>
        <dbReference type="EMBL" id="MCM0621318.1"/>
    </source>
</evidence>
<dbReference type="InterPro" id="IPR006091">
    <property type="entry name" value="Acyl-CoA_Oxase/DH_mid-dom"/>
</dbReference>
<dbReference type="SUPFAM" id="SSF56645">
    <property type="entry name" value="Acyl-CoA dehydrogenase NM domain-like"/>
    <property type="match status" value="1"/>
</dbReference>
<dbReference type="Gene3D" id="2.40.110.10">
    <property type="entry name" value="Butyryl-CoA Dehydrogenase, subunit A, domain 2"/>
    <property type="match status" value="1"/>
</dbReference>
<dbReference type="Pfam" id="PF02770">
    <property type="entry name" value="Acyl-CoA_dh_M"/>
    <property type="match status" value="1"/>
</dbReference>
<keyword evidence="4 6" id="KW-0274">FAD</keyword>
<evidence type="ECO:0000256" key="7">
    <source>
        <dbReference type="SAM" id="MobiDB-lite"/>
    </source>
</evidence>
<dbReference type="Proteomes" id="UP001139485">
    <property type="component" value="Unassembled WGS sequence"/>
</dbReference>
<sequence length="411" mass="43165">MTASTTRTSGSTATRGTTGFELSREHEEFRRTVAEFAAARVAPFAGQWDREHRFPLETVREMGELGLFGLTAPEDLGGAGGDLTSLCVAIEEIGRADQSLGITLEAAVGLGIAPLLRFGTRAQQEAFVPDLAAGRALAAFGLTEPGAGSDAGATRTRARLEDADDGARSWVLDGAKQFITNSGTEITSLVTVTARTGERPDGSPEISAVMVPAGTPGLEVGPAYDKLGWHASDTHPLSLVDCRVPEENLLGERGRGYAQFLATLDEGRIAIAALAVGSLQACLDAALVQVREREVAGVPIGARQAVAFQVADLEAWTTTARVLTYRAAALSDAGRPAAEVKQAAAIAKLTATEHAVAATRVATQLLGGYGFMEEHPMARFYRDAKVLEVGEGTSEVQRLVLARGLGLPVSW</sequence>
<proteinExistence type="inferred from homology"/>
<evidence type="ECO:0000256" key="2">
    <source>
        <dbReference type="ARBA" id="ARBA00009347"/>
    </source>
</evidence>
<dbReference type="Pfam" id="PF00441">
    <property type="entry name" value="Acyl-CoA_dh_1"/>
    <property type="match status" value="1"/>
</dbReference>
<feature type="domain" description="Acyl-CoA dehydrogenase/oxidase N-terminal" evidence="10">
    <location>
        <begin position="24"/>
        <end position="134"/>
    </location>
</feature>
<dbReference type="InterPro" id="IPR009075">
    <property type="entry name" value="AcylCo_DH/oxidase_C"/>
</dbReference>
<dbReference type="RefSeq" id="WP_250827764.1">
    <property type="nucleotide sequence ID" value="NZ_JAMOIL010000016.1"/>
</dbReference>
<reference evidence="11" key="1">
    <citation type="submission" date="2022-05" db="EMBL/GenBank/DDBJ databases">
        <authorList>
            <person name="Tuo L."/>
        </authorList>
    </citation>
    <scope>NUCLEOTIDE SEQUENCE</scope>
    <source>
        <strain evidence="11">BSK12Z-4</strain>
    </source>
</reference>
<dbReference type="EMBL" id="JAMOIL010000016">
    <property type="protein sequence ID" value="MCM0621318.1"/>
    <property type="molecule type" value="Genomic_DNA"/>
</dbReference>
<protein>
    <submittedName>
        <fullName evidence="11">Acyl-CoA dehydrogenase family protein</fullName>
    </submittedName>
</protein>
<dbReference type="GO" id="GO:0050660">
    <property type="term" value="F:flavin adenine dinucleotide binding"/>
    <property type="evidence" value="ECO:0007669"/>
    <property type="project" value="InterPro"/>
</dbReference>
<dbReference type="FunFam" id="2.40.110.10:FF:000009">
    <property type="entry name" value="Acyl-CoA dehydrogenase"/>
    <property type="match status" value="1"/>
</dbReference>
<comment type="caution">
    <text evidence="11">The sequence shown here is derived from an EMBL/GenBank/DDBJ whole genome shotgun (WGS) entry which is preliminary data.</text>
</comment>
<comment type="similarity">
    <text evidence="2 6">Belongs to the acyl-CoA dehydrogenase family.</text>
</comment>
<evidence type="ECO:0000256" key="6">
    <source>
        <dbReference type="RuleBase" id="RU362125"/>
    </source>
</evidence>
<dbReference type="PROSITE" id="PS00073">
    <property type="entry name" value="ACYL_COA_DH_2"/>
    <property type="match status" value="1"/>
</dbReference>
<evidence type="ECO:0000313" key="12">
    <source>
        <dbReference type="Proteomes" id="UP001139485"/>
    </source>
</evidence>
<dbReference type="InterPro" id="IPR006089">
    <property type="entry name" value="Acyl-CoA_DH_CS"/>
</dbReference>
<accession>A0A9X2D8N1</accession>
<dbReference type="InterPro" id="IPR009100">
    <property type="entry name" value="AcylCoA_DH/oxidase_NM_dom_sf"/>
</dbReference>
<evidence type="ECO:0000256" key="5">
    <source>
        <dbReference type="ARBA" id="ARBA00023002"/>
    </source>
</evidence>
<dbReference type="Gene3D" id="1.20.140.10">
    <property type="entry name" value="Butyryl-CoA Dehydrogenase, subunit A, domain 3"/>
    <property type="match status" value="1"/>
</dbReference>
<evidence type="ECO:0000256" key="1">
    <source>
        <dbReference type="ARBA" id="ARBA00001974"/>
    </source>
</evidence>
<organism evidence="11 12">
    <name type="scientific">Nocardioides bruguierae</name>
    <dbReference type="NCBI Taxonomy" id="2945102"/>
    <lineage>
        <taxon>Bacteria</taxon>
        <taxon>Bacillati</taxon>
        <taxon>Actinomycetota</taxon>
        <taxon>Actinomycetes</taxon>
        <taxon>Propionibacteriales</taxon>
        <taxon>Nocardioidaceae</taxon>
        <taxon>Nocardioides</taxon>
    </lineage>
</organism>
<dbReference type="InterPro" id="IPR013786">
    <property type="entry name" value="AcylCoA_DH/ox_N"/>
</dbReference>
<dbReference type="InterPro" id="IPR036250">
    <property type="entry name" value="AcylCo_DH-like_C"/>
</dbReference>
<dbReference type="InterPro" id="IPR046373">
    <property type="entry name" value="Acyl-CoA_Oxase/DH_mid-dom_sf"/>
</dbReference>
<keyword evidence="5 6" id="KW-0560">Oxidoreductase</keyword>
<dbReference type="PROSITE" id="PS00072">
    <property type="entry name" value="ACYL_COA_DH_1"/>
    <property type="match status" value="1"/>
</dbReference>
<dbReference type="PANTHER" id="PTHR43884:SF12">
    <property type="entry name" value="ISOVALERYL-COA DEHYDROGENASE, MITOCHONDRIAL-RELATED"/>
    <property type="match status" value="1"/>
</dbReference>
<feature type="domain" description="Acyl-CoA oxidase/dehydrogenase middle" evidence="9">
    <location>
        <begin position="139"/>
        <end position="242"/>
    </location>
</feature>
<feature type="domain" description="Acyl-CoA dehydrogenase/oxidase C-terminal" evidence="8">
    <location>
        <begin position="254"/>
        <end position="405"/>
    </location>
</feature>